<sequence length="466" mass="48559">MIRSTYLTRSALGLALALGAAAGTAVPALAKEKPAAAPAAAKITLSKPVMALYNPMKAAIDNAGKRQDVVEAKAAVTAAGNAVNAASGKTARAAARTNYDAAVKALGDKLSAEKTQLEQFRAAGTVADDKYAYGQLAFALGKLAEDKSLQRTGLAASVESGKLTPEQAAEFNFFVGALAYDMRDYAAARTALQAASAAGYTKNDVEGMLAEAYINDNQAAAGLKILQDAVAKKGATAPEDWLRRGEVVAYQAKLPDQAASFGAQLVRGYPTTQNWALAIAVLRDLSRYPSQDMIDLLRLMDRTGSYMEARDYIDYIEAADARRSPGEVLKVLNAGVASGKLTASNVTVAEARTIATQRLAGDKASLPGLDRDARAAGATAVVTMAAADAFLSYDQPAKAAELYQIALTKPGIDTARALTRLGIAQIDMGQAAAAQATFAKIEGPRKQMAMLWSAYAANKAAPAAAQ</sequence>
<evidence type="ECO:0000256" key="1">
    <source>
        <dbReference type="SAM" id="SignalP"/>
    </source>
</evidence>
<reference evidence="2 3" key="1">
    <citation type="submission" date="2024-09" db="EMBL/GenBank/DDBJ databases">
        <authorList>
            <person name="Sun Q."/>
            <person name="Mori K."/>
        </authorList>
    </citation>
    <scope>NUCLEOTIDE SEQUENCE [LARGE SCALE GENOMIC DNA]</scope>
    <source>
        <strain evidence="2 3">NCAIM B.02537</strain>
    </source>
</reference>
<feature type="chain" id="PRO_5047105908" description="Tetratricopeptide repeat protein" evidence="1">
    <location>
        <begin position="31"/>
        <end position="466"/>
    </location>
</feature>
<protein>
    <recommendedName>
        <fullName evidence="4">Tetratricopeptide repeat protein</fullName>
    </recommendedName>
</protein>
<dbReference type="RefSeq" id="WP_379480686.1">
    <property type="nucleotide sequence ID" value="NZ_JBHLTL010000004.1"/>
</dbReference>
<comment type="caution">
    <text evidence="2">The sequence shown here is derived from an EMBL/GenBank/DDBJ whole genome shotgun (WGS) entry which is preliminary data.</text>
</comment>
<gene>
    <name evidence="2" type="ORF">ACFFF7_07170</name>
</gene>
<evidence type="ECO:0000313" key="3">
    <source>
        <dbReference type="Proteomes" id="UP001589943"/>
    </source>
</evidence>
<keyword evidence="3" id="KW-1185">Reference proteome</keyword>
<name>A0ABV6PH84_9SPHN</name>
<accession>A0ABV6PH84</accession>
<evidence type="ECO:0008006" key="4">
    <source>
        <dbReference type="Google" id="ProtNLM"/>
    </source>
</evidence>
<feature type="signal peptide" evidence="1">
    <location>
        <begin position="1"/>
        <end position="30"/>
    </location>
</feature>
<dbReference type="EMBL" id="JBHLTL010000004">
    <property type="protein sequence ID" value="MFC0589189.1"/>
    <property type="molecule type" value="Genomic_DNA"/>
</dbReference>
<proteinExistence type="predicted"/>
<keyword evidence="1" id="KW-0732">Signal</keyword>
<evidence type="ECO:0000313" key="2">
    <source>
        <dbReference type="EMBL" id="MFC0589189.1"/>
    </source>
</evidence>
<organism evidence="2 3">
    <name type="scientific">Novosphingobium aquiterrae</name>
    <dbReference type="NCBI Taxonomy" id="624388"/>
    <lineage>
        <taxon>Bacteria</taxon>
        <taxon>Pseudomonadati</taxon>
        <taxon>Pseudomonadota</taxon>
        <taxon>Alphaproteobacteria</taxon>
        <taxon>Sphingomonadales</taxon>
        <taxon>Sphingomonadaceae</taxon>
        <taxon>Novosphingobium</taxon>
    </lineage>
</organism>
<dbReference type="Proteomes" id="UP001589943">
    <property type="component" value="Unassembled WGS sequence"/>
</dbReference>